<dbReference type="Gene3D" id="1.25.40.20">
    <property type="entry name" value="Ankyrin repeat-containing domain"/>
    <property type="match status" value="5"/>
</dbReference>
<feature type="non-terminal residue" evidence="4">
    <location>
        <position position="1"/>
    </location>
</feature>
<dbReference type="Pfam" id="PF13637">
    <property type="entry name" value="Ank_4"/>
    <property type="match status" value="2"/>
</dbReference>
<feature type="repeat" description="ANK" evidence="3">
    <location>
        <begin position="262"/>
        <end position="294"/>
    </location>
</feature>
<feature type="repeat" description="ANK" evidence="3">
    <location>
        <begin position="361"/>
        <end position="393"/>
    </location>
</feature>
<feature type="repeat" description="ANK" evidence="3">
    <location>
        <begin position="510"/>
        <end position="542"/>
    </location>
</feature>
<dbReference type="SUPFAM" id="SSF48403">
    <property type="entry name" value="Ankyrin repeat"/>
    <property type="match status" value="2"/>
</dbReference>
<reference evidence="4 5" key="1">
    <citation type="submission" date="2022-05" db="EMBL/GenBank/DDBJ databases">
        <authorList>
            <consortium name="Genoscope - CEA"/>
            <person name="William W."/>
        </authorList>
    </citation>
    <scope>NUCLEOTIDE SEQUENCE [LARGE SCALE GENOMIC DNA]</scope>
</reference>
<proteinExistence type="predicted"/>
<dbReference type="PANTHER" id="PTHR24198">
    <property type="entry name" value="ANKYRIN REPEAT AND PROTEIN KINASE DOMAIN-CONTAINING PROTEIN"/>
    <property type="match status" value="1"/>
</dbReference>
<feature type="repeat" description="ANK" evidence="3">
    <location>
        <begin position="543"/>
        <end position="572"/>
    </location>
</feature>
<evidence type="ECO:0000313" key="5">
    <source>
        <dbReference type="Proteomes" id="UP001159427"/>
    </source>
</evidence>
<dbReference type="PANTHER" id="PTHR24198:SF165">
    <property type="entry name" value="ANKYRIN REPEAT-CONTAINING PROTEIN-RELATED"/>
    <property type="match status" value="1"/>
</dbReference>
<keyword evidence="1" id="KW-0677">Repeat</keyword>
<dbReference type="PROSITE" id="PS50088">
    <property type="entry name" value="ANK_REPEAT"/>
    <property type="match status" value="11"/>
</dbReference>
<dbReference type="Pfam" id="PF12796">
    <property type="entry name" value="Ank_2"/>
    <property type="match status" value="3"/>
</dbReference>
<sequence>FSLTPLHLACWYGQESVVKLLLEHGANVNAKDRFQRTPLQKAERQNHHSIVQLLLKNDARPSLHQPVSLRNLSRKAFLQVDEQSGFNLLQAAVFKGKYDIVSKAAGLLDNFVKEMELTKTGNNAENFPGKTAVDIVSLMERKELNHYIKELYEECAKDNRRLAELQWSKCNDDVEQAVELVLKDGVDINASGSDNVWPALLQASRSSSSQFIETLTDLGADVNVRRKRRKETPLILTADCNNYMAACLLLRHGAGVNVQNSSGSTPLHLSVKKNRKSLVRLLLAYNAGVNIQDKDGHTPLLKAVISGKENLVRLFLERNADVNIQDKDGHTPLHQAAINRNKILVRLFLERNADVNIQDKDGHTPLHKAVISGKENLVILFLERNKDVNIQDKDGHTPLQKAVISGKENLVRLFLERNADVNIQNRYGETPLLLSIKMGHENLFTLLAEHSADVGGDKNLIRFLVEHNVDVNIQNKDGYTLLHRFVFKNDENLCRWLLEHNADANIQDNNGYTPLHRAVMNGAVNLIGLLLQHKADVNIQHKFGFTPLHLSARFSHKDCNKIIDLLLQYGVQNVDIRDVEGRTPLQMAVRCGNAQAVKKLVDLGADVSLVKADKKDAVELERLYNEAESVE</sequence>
<feature type="repeat" description="ANK" evidence="3">
    <location>
        <begin position="394"/>
        <end position="426"/>
    </location>
</feature>
<dbReference type="PROSITE" id="PS50297">
    <property type="entry name" value="ANK_REP_REGION"/>
    <property type="match status" value="11"/>
</dbReference>
<feature type="repeat" description="ANK" evidence="3">
    <location>
        <begin position="1"/>
        <end position="33"/>
    </location>
</feature>
<feature type="repeat" description="ANK" evidence="3">
    <location>
        <begin position="580"/>
        <end position="612"/>
    </location>
</feature>
<dbReference type="Pfam" id="PF13857">
    <property type="entry name" value="Ank_5"/>
    <property type="match status" value="1"/>
</dbReference>
<evidence type="ECO:0000256" key="2">
    <source>
        <dbReference type="ARBA" id="ARBA00023043"/>
    </source>
</evidence>
<evidence type="ECO:0000313" key="4">
    <source>
        <dbReference type="EMBL" id="CAH3174222.1"/>
    </source>
</evidence>
<feature type="repeat" description="ANK" evidence="3">
    <location>
        <begin position="295"/>
        <end position="327"/>
    </location>
</feature>
<keyword evidence="5" id="KW-1185">Reference proteome</keyword>
<dbReference type="SMART" id="SM00248">
    <property type="entry name" value="ANK"/>
    <property type="match status" value="15"/>
</dbReference>
<keyword evidence="2 3" id="KW-0040">ANK repeat</keyword>
<evidence type="ECO:0000256" key="3">
    <source>
        <dbReference type="PROSITE-ProRule" id="PRU00023"/>
    </source>
</evidence>
<feature type="repeat" description="ANK" evidence="3">
    <location>
        <begin position="427"/>
        <end position="459"/>
    </location>
</feature>
<name>A0ABN8R675_9CNID</name>
<feature type="repeat" description="ANK" evidence="3">
    <location>
        <begin position="328"/>
        <end position="360"/>
    </location>
</feature>
<dbReference type="EMBL" id="CALNXI010001654">
    <property type="protein sequence ID" value="CAH3174222.1"/>
    <property type="molecule type" value="Genomic_DNA"/>
</dbReference>
<comment type="caution">
    <text evidence="4">The sequence shown here is derived from an EMBL/GenBank/DDBJ whole genome shotgun (WGS) entry which is preliminary data.</text>
</comment>
<protein>
    <submittedName>
        <fullName evidence="4">Uncharacterized protein</fullName>
    </submittedName>
</protein>
<feature type="repeat" description="ANK" evidence="3">
    <location>
        <begin position="477"/>
        <end position="509"/>
    </location>
</feature>
<dbReference type="InterPro" id="IPR036770">
    <property type="entry name" value="Ankyrin_rpt-contain_sf"/>
</dbReference>
<gene>
    <name evidence="4" type="ORF">PEVE_00009460</name>
</gene>
<organism evidence="4 5">
    <name type="scientific">Porites evermanni</name>
    <dbReference type="NCBI Taxonomy" id="104178"/>
    <lineage>
        <taxon>Eukaryota</taxon>
        <taxon>Metazoa</taxon>
        <taxon>Cnidaria</taxon>
        <taxon>Anthozoa</taxon>
        <taxon>Hexacorallia</taxon>
        <taxon>Scleractinia</taxon>
        <taxon>Fungiina</taxon>
        <taxon>Poritidae</taxon>
        <taxon>Porites</taxon>
    </lineage>
</organism>
<evidence type="ECO:0000256" key="1">
    <source>
        <dbReference type="ARBA" id="ARBA00022737"/>
    </source>
</evidence>
<accession>A0ABN8R675</accession>
<dbReference type="InterPro" id="IPR002110">
    <property type="entry name" value="Ankyrin_rpt"/>
</dbReference>
<dbReference type="Proteomes" id="UP001159427">
    <property type="component" value="Unassembled WGS sequence"/>
</dbReference>